<proteinExistence type="predicted"/>
<name>A0ABY6P2P7_9NOCA</name>
<dbReference type="EMBL" id="CP110615">
    <property type="protein sequence ID" value="UZJ25929.1"/>
    <property type="molecule type" value="Genomic_DNA"/>
</dbReference>
<dbReference type="InterPro" id="IPR024072">
    <property type="entry name" value="DHFR-like_dom_sf"/>
</dbReference>
<dbReference type="PANTHER" id="PTHR38011:SF7">
    <property type="entry name" value="2,5-DIAMINO-6-RIBOSYLAMINO-4(3H)-PYRIMIDINONE 5'-PHOSPHATE REDUCTASE"/>
    <property type="match status" value="1"/>
</dbReference>
<dbReference type="Gene3D" id="3.40.430.10">
    <property type="entry name" value="Dihydrofolate Reductase, subunit A"/>
    <property type="match status" value="1"/>
</dbReference>
<keyword evidence="2" id="KW-0521">NADP</keyword>
<protein>
    <submittedName>
        <fullName evidence="5">Pyrimidine reductase family protein</fullName>
    </submittedName>
</protein>
<evidence type="ECO:0000256" key="2">
    <source>
        <dbReference type="ARBA" id="ARBA00022857"/>
    </source>
</evidence>
<keyword evidence="3" id="KW-0560">Oxidoreductase</keyword>
<dbReference type="InterPro" id="IPR050765">
    <property type="entry name" value="Riboflavin_Biosynth_HTPR"/>
</dbReference>
<dbReference type="Proteomes" id="UP001164965">
    <property type="component" value="Chromosome"/>
</dbReference>
<organism evidence="5 6">
    <name type="scientific">Rhodococcus antarcticus</name>
    <dbReference type="NCBI Taxonomy" id="2987751"/>
    <lineage>
        <taxon>Bacteria</taxon>
        <taxon>Bacillati</taxon>
        <taxon>Actinomycetota</taxon>
        <taxon>Actinomycetes</taxon>
        <taxon>Mycobacteriales</taxon>
        <taxon>Nocardiaceae</taxon>
        <taxon>Rhodococcus</taxon>
    </lineage>
</organism>
<gene>
    <name evidence="5" type="ORF">RHODO2019_05715</name>
</gene>
<accession>A0ABY6P2P7</accession>
<evidence type="ECO:0000313" key="6">
    <source>
        <dbReference type="Proteomes" id="UP001164965"/>
    </source>
</evidence>
<evidence type="ECO:0000313" key="5">
    <source>
        <dbReference type="EMBL" id="UZJ25929.1"/>
    </source>
</evidence>
<evidence type="ECO:0000256" key="1">
    <source>
        <dbReference type="ARBA" id="ARBA00005104"/>
    </source>
</evidence>
<keyword evidence="6" id="KW-1185">Reference proteome</keyword>
<dbReference type="NCBIfam" id="NF010664">
    <property type="entry name" value="PRK14059.1-2"/>
    <property type="match status" value="1"/>
</dbReference>
<dbReference type="RefSeq" id="WP_265384033.1">
    <property type="nucleotide sequence ID" value="NZ_CP110615.1"/>
</dbReference>
<dbReference type="InterPro" id="IPR002734">
    <property type="entry name" value="RibDG_C"/>
</dbReference>
<feature type="domain" description="Bacterial bifunctional deaminase-reductase C-terminal" evidence="4">
    <location>
        <begin position="31"/>
        <end position="236"/>
    </location>
</feature>
<evidence type="ECO:0000259" key="4">
    <source>
        <dbReference type="Pfam" id="PF01872"/>
    </source>
</evidence>
<sequence length="248" mass="26372">MHRLGRETEQTELTEDDLRALYAYPELDGTPWVRANFVSSVDGAVSLDGTSEGLSSPGDKQVFGVLRELCDVVLVGAGTVREEDYRGVRTSQRRRTARHGRGQSDVPPVAVVTSRARIDPTSALFTDTSVAPIILTTEDADPGRTRALQSAGAEVLVVGEDRVDPAQALEALAQRGLVRVLCEGGPGLFGDLLLADLVDEVCVTTAPLAVAGGAGRIARSAAVTTTRLQVAHVLSDDGALMTRWVRRT</sequence>
<evidence type="ECO:0000256" key="3">
    <source>
        <dbReference type="ARBA" id="ARBA00023002"/>
    </source>
</evidence>
<comment type="pathway">
    <text evidence="1">Cofactor biosynthesis; riboflavin biosynthesis.</text>
</comment>
<reference evidence="5" key="1">
    <citation type="submission" date="2022-10" db="EMBL/GenBank/DDBJ databases">
        <title>Rhodococcus sp.75.</title>
        <authorList>
            <person name="Sun M."/>
        </authorList>
    </citation>
    <scope>NUCLEOTIDE SEQUENCE</scope>
    <source>
        <strain evidence="5">75</strain>
    </source>
</reference>
<dbReference type="SUPFAM" id="SSF53597">
    <property type="entry name" value="Dihydrofolate reductase-like"/>
    <property type="match status" value="1"/>
</dbReference>
<dbReference type="PANTHER" id="PTHR38011">
    <property type="entry name" value="DIHYDROFOLATE REDUCTASE FAMILY PROTEIN (AFU_ORTHOLOGUE AFUA_8G06820)"/>
    <property type="match status" value="1"/>
</dbReference>
<dbReference type="Pfam" id="PF01872">
    <property type="entry name" value="RibD_C"/>
    <property type="match status" value="1"/>
</dbReference>